<dbReference type="InterPro" id="IPR027417">
    <property type="entry name" value="P-loop_NTPase"/>
</dbReference>
<comment type="subunit">
    <text evidence="2">Heterodimer of SbcC and SbcD.</text>
</comment>
<gene>
    <name evidence="6" type="ORF">K4A83_16020</name>
</gene>
<keyword evidence="4" id="KW-0175">Coiled coil</keyword>
<comment type="caution">
    <text evidence="6">The sequence shown here is derived from an EMBL/GenBank/DDBJ whole genome shotgun (WGS) entry which is preliminary data.</text>
</comment>
<dbReference type="SUPFAM" id="SSF52540">
    <property type="entry name" value="P-loop containing nucleoside triphosphate hydrolases"/>
    <property type="match status" value="1"/>
</dbReference>
<keyword evidence="7" id="KW-1185">Reference proteome</keyword>
<feature type="domain" description="Rad50/SbcC-type AAA" evidence="5">
    <location>
        <begin position="5"/>
        <end position="230"/>
    </location>
</feature>
<sequence length="689" mass="78363">MRLISIRLCNFRQFYGKTPEIYLASGTRNTTVIHGNNGAGKTTLLNAFTWALYERFTAAFASPELLVNKRAIAQANVGTSIDCHVEIQFEHETKRYQVKRQCYAWQNSEGKIEYGSSKLFMKVAGDDGRWMIPTEQPEDIIGRILPESLHQYFFFDGERIDHIFRSEQKSRIAEDTKELLGVKVLDRAVEHLKKAKKTLGDELKTIGDSATKKLLREQGKLEQQKERVLKRQGEIETECAALDVLKQQVNERLRELSGSAELQSLKLELEQQEKGLRENLGRAKGNLRHLISASSYTVFTGALTGEFRGVLLGLRERGALPSGIKQRFVEQLLREGYCICGTPLEGGSGAYEAVQDWLNRAGMADVEEAAIRLEAQVGELEQQIPQFWQRVDYEQGQIQQWRSQLARVEGELDTVQEKLRTYPDENIQGLQKRLDETESQIRSLLLEQGGNQQEIERLQGAIADCQKQVDKHKLKEEKQALAQRRIQVTQEAIARLIEVRSRLEQQFRLSLESRVQEIFATISFTPYFPRLSPDYELSLMENTSGIAVPVAASTGENQILSLSFIGGIIDRVREWSQENTLMGPDSSTFPIVMDSPFGSLDEIYRRHVARAIPQLANQLVVLVSKTQWRGEVAEEMAQYIGKQYVLVYYSPKPDCEVDQITLGTVTYPLVQTSDSPYEYTEIKVVEGRE</sequence>
<accession>A0ABT3L9W6</accession>
<dbReference type="PANTHER" id="PTHR32114">
    <property type="entry name" value="ABC TRANSPORTER ABCH.3"/>
    <property type="match status" value="1"/>
</dbReference>
<evidence type="ECO:0000313" key="7">
    <source>
        <dbReference type="Proteomes" id="UP001526426"/>
    </source>
</evidence>
<organism evidence="6 7">
    <name type="scientific">Spirulina subsalsa FACHB-351</name>
    <dbReference type="NCBI Taxonomy" id="234711"/>
    <lineage>
        <taxon>Bacteria</taxon>
        <taxon>Bacillati</taxon>
        <taxon>Cyanobacteriota</taxon>
        <taxon>Cyanophyceae</taxon>
        <taxon>Spirulinales</taxon>
        <taxon>Spirulinaceae</taxon>
        <taxon>Spirulina</taxon>
    </lineage>
</organism>
<dbReference type="Pfam" id="PF13476">
    <property type="entry name" value="AAA_23"/>
    <property type="match status" value="1"/>
</dbReference>
<dbReference type="RefSeq" id="WP_265265635.1">
    <property type="nucleotide sequence ID" value="NZ_JAIHOM010000088.1"/>
</dbReference>
<comment type="similarity">
    <text evidence="1">Belongs to the SMC family. SbcC subfamily.</text>
</comment>
<dbReference type="EMBL" id="JAIHOM010000088">
    <property type="protein sequence ID" value="MCW6037765.1"/>
    <property type="molecule type" value="Genomic_DNA"/>
</dbReference>
<proteinExistence type="inferred from homology"/>
<dbReference type="PANTHER" id="PTHR32114:SF2">
    <property type="entry name" value="ABC TRANSPORTER ABCH.3"/>
    <property type="match status" value="1"/>
</dbReference>
<feature type="coiled-coil region" evidence="4">
    <location>
        <begin position="259"/>
        <end position="286"/>
    </location>
</feature>
<feature type="coiled-coil region" evidence="4">
    <location>
        <begin position="363"/>
        <end position="506"/>
    </location>
</feature>
<evidence type="ECO:0000256" key="3">
    <source>
        <dbReference type="ARBA" id="ARBA00013368"/>
    </source>
</evidence>
<dbReference type="Proteomes" id="UP001526426">
    <property type="component" value="Unassembled WGS sequence"/>
</dbReference>
<dbReference type="InterPro" id="IPR038729">
    <property type="entry name" value="Rad50/SbcC_AAA"/>
</dbReference>
<name>A0ABT3L9W6_9CYAN</name>
<evidence type="ECO:0000256" key="1">
    <source>
        <dbReference type="ARBA" id="ARBA00006930"/>
    </source>
</evidence>
<protein>
    <recommendedName>
        <fullName evidence="3">Nuclease SbcCD subunit C</fullName>
    </recommendedName>
</protein>
<evidence type="ECO:0000256" key="4">
    <source>
        <dbReference type="SAM" id="Coils"/>
    </source>
</evidence>
<reference evidence="6 7" key="1">
    <citation type="submission" date="2021-08" db="EMBL/GenBank/DDBJ databases">
        <title>Draft genome sequence of Spirulina subsalsa with high tolerance to salinity and hype-accumulation of phycocyanin.</title>
        <authorList>
            <person name="Pei H."/>
            <person name="Jiang L."/>
        </authorList>
    </citation>
    <scope>NUCLEOTIDE SEQUENCE [LARGE SCALE GENOMIC DNA]</scope>
    <source>
        <strain evidence="6 7">FACHB-351</strain>
    </source>
</reference>
<evidence type="ECO:0000256" key="2">
    <source>
        <dbReference type="ARBA" id="ARBA00011322"/>
    </source>
</evidence>
<dbReference type="Gene3D" id="3.40.50.300">
    <property type="entry name" value="P-loop containing nucleotide triphosphate hydrolases"/>
    <property type="match status" value="2"/>
</dbReference>
<evidence type="ECO:0000259" key="5">
    <source>
        <dbReference type="Pfam" id="PF13476"/>
    </source>
</evidence>
<evidence type="ECO:0000313" key="6">
    <source>
        <dbReference type="EMBL" id="MCW6037765.1"/>
    </source>
</evidence>